<dbReference type="InterPro" id="IPR045054">
    <property type="entry name" value="P4HA-like"/>
</dbReference>
<evidence type="ECO:0000256" key="6">
    <source>
        <dbReference type="SAM" id="MobiDB-lite"/>
    </source>
</evidence>
<dbReference type="InterPro" id="IPR006620">
    <property type="entry name" value="Pro_4_hyd_alph"/>
</dbReference>
<name>A0A9P3PNR5_LYOSH</name>
<dbReference type="SMART" id="SM00702">
    <property type="entry name" value="P4Hc"/>
    <property type="match status" value="1"/>
</dbReference>
<evidence type="ECO:0000256" key="4">
    <source>
        <dbReference type="ARBA" id="ARBA00023002"/>
    </source>
</evidence>
<keyword evidence="2" id="KW-0479">Metal-binding</keyword>
<feature type="domain" description="Prolyl 4-hydroxylase alpha subunit" evidence="7">
    <location>
        <begin position="27"/>
        <end position="286"/>
    </location>
</feature>
<evidence type="ECO:0000313" key="9">
    <source>
        <dbReference type="Proteomes" id="UP001063166"/>
    </source>
</evidence>
<comment type="caution">
    <text evidence="8">The sequence shown here is derived from an EMBL/GenBank/DDBJ whole genome shotgun (WGS) entry which is preliminary data.</text>
</comment>
<keyword evidence="9" id="KW-1185">Reference proteome</keyword>
<evidence type="ECO:0000256" key="2">
    <source>
        <dbReference type="ARBA" id="ARBA00022723"/>
    </source>
</evidence>
<dbReference type="GO" id="GO:0004656">
    <property type="term" value="F:procollagen-proline 4-dioxygenase activity"/>
    <property type="evidence" value="ECO:0007669"/>
    <property type="project" value="TreeGrafter"/>
</dbReference>
<dbReference type="AlphaFoldDB" id="A0A9P3PNR5"/>
<organism evidence="8 9">
    <name type="scientific">Lyophyllum shimeji</name>
    <name type="common">Hon-shimeji</name>
    <name type="synonym">Tricholoma shimeji</name>
    <dbReference type="NCBI Taxonomy" id="47721"/>
    <lineage>
        <taxon>Eukaryota</taxon>
        <taxon>Fungi</taxon>
        <taxon>Dikarya</taxon>
        <taxon>Basidiomycota</taxon>
        <taxon>Agaricomycotina</taxon>
        <taxon>Agaricomycetes</taxon>
        <taxon>Agaricomycetidae</taxon>
        <taxon>Agaricales</taxon>
        <taxon>Tricholomatineae</taxon>
        <taxon>Lyophyllaceae</taxon>
        <taxon>Lyophyllum</taxon>
    </lineage>
</organism>
<dbReference type="OrthoDB" id="69177at2759"/>
<dbReference type="PANTHER" id="PTHR10869">
    <property type="entry name" value="PROLYL 4-HYDROXYLASE ALPHA SUBUNIT"/>
    <property type="match status" value="1"/>
</dbReference>
<reference evidence="8" key="1">
    <citation type="submission" date="2022-07" db="EMBL/GenBank/DDBJ databases">
        <title>The genome of Lyophyllum shimeji provides insight into the initial evolution of ectomycorrhizal fungal genome.</title>
        <authorList>
            <person name="Kobayashi Y."/>
            <person name="Shibata T."/>
            <person name="Hirakawa H."/>
            <person name="Shigenobu S."/>
            <person name="Nishiyama T."/>
            <person name="Yamada A."/>
            <person name="Hasebe M."/>
            <person name="Kawaguchi M."/>
        </authorList>
    </citation>
    <scope>NUCLEOTIDE SEQUENCE</scope>
    <source>
        <strain evidence="8">AT787</strain>
    </source>
</reference>
<dbReference type="GO" id="GO:0005783">
    <property type="term" value="C:endoplasmic reticulum"/>
    <property type="evidence" value="ECO:0007669"/>
    <property type="project" value="TreeGrafter"/>
</dbReference>
<keyword evidence="5" id="KW-0408">Iron</keyword>
<proteinExistence type="predicted"/>
<dbReference type="Proteomes" id="UP001063166">
    <property type="component" value="Unassembled WGS sequence"/>
</dbReference>
<keyword evidence="4" id="KW-0560">Oxidoreductase</keyword>
<evidence type="ECO:0000256" key="5">
    <source>
        <dbReference type="ARBA" id="ARBA00023004"/>
    </source>
</evidence>
<dbReference type="GO" id="GO:0031418">
    <property type="term" value="F:L-ascorbic acid binding"/>
    <property type="evidence" value="ECO:0007669"/>
    <property type="project" value="InterPro"/>
</dbReference>
<accession>A0A9P3PNR5</accession>
<sequence>MNPTQQEVTVTPVDFSQTPLSSPYTGFYAKVIDGLFTASDCSRLLSLASSSAGGWKPAGLSTRGPEQTVHSNFRHSDRVLVVDEEHARWIYEKLRPYVEEIHEIEPRGMWGGVTGKAGRTQGPAWVLTGVNPRLSFLRYGPGHYFKPHCDGLIEVGNTKSFVTLHLYLNDSVLGLDPLTSISNSTSMPDVKPPTSTPLPNAGIPEPGVTPSPTAAQQHDDRDQPAAGDNDVPLHGGATRFWTPNKKAYLDVHPKLGRVLIFQQRTLVHSGEEVTQGVKHTVRSDFMFDQKGKGGGENE</sequence>
<evidence type="ECO:0000313" key="8">
    <source>
        <dbReference type="EMBL" id="GLB38672.1"/>
    </source>
</evidence>
<evidence type="ECO:0000259" key="7">
    <source>
        <dbReference type="SMART" id="SM00702"/>
    </source>
</evidence>
<evidence type="ECO:0000256" key="3">
    <source>
        <dbReference type="ARBA" id="ARBA00022964"/>
    </source>
</evidence>
<feature type="region of interest" description="Disordered" evidence="6">
    <location>
        <begin position="184"/>
        <end position="238"/>
    </location>
</feature>
<keyword evidence="3" id="KW-0223">Dioxygenase</keyword>
<dbReference type="PANTHER" id="PTHR10869:SF241">
    <property type="entry name" value="FE2OG DIOXYGENASE DOMAIN-CONTAINING PROTEIN"/>
    <property type="match status" value="1"/>
</dbReference>
<dbReference type="Gene3D" id="2.60.120.620">
    <property type="entry name" value="q2cbj1_9rhob like domain"/>
    <property type="match status" value="1"/>
</dbReference>
<comment type="cofactor">
    <cofactor evidence="1">
        <name>L-ascorbate</name>
        <dbReference type="ChEBI" id="CHEBI:38290"/>
    </cofactor>
</comment>
<dbReference type="EMBL" id="BRPK01000005">
    <property type="protein sequence ID" value="GLB38672.1"/>
    <property type="molecule type" value="Genomic_DNA"/>
</dbReference>
<protein>
    <submittedName>
        <fullName evidence="8">Prolyl 4-hydroxylase alpha subunit homologue</fullName>
    </submittedName>
</protein>
<dbReference type="GO" id="GO:0005506">
    <property type="term" value="F:iron ion binding"/>
    <property type="evidence" value="ECO:0007669"/>
    <property type="project" value="InterPro"/>
</dbReference>
<gene>
    <name evidence="8" type="ORF">LshimejAT787_0505370</name>
</gene>
<evidence type="ECO:0000256" key="1">
    <source>
        <dbReference type="ARBA" id="ARBA00001961"/>
    </source>
</evidence>